<proteinExistence type="predicted"/>
<dbReference type="Proteomes" id="UP000585437">
    <property type="component" value="Unassembled WGS sequence"/>
</dbReference>
<sequence>MSTNVPADAALVVDYDVAMEVASHEAIIRKPTKAAKAYGPGPLA</sequence>
<name>A0A7X0MTM8_9HYPH</name>
<evidence type="ECO:0000313" key="2">
    <source>
        <dbReference type="Proteomes" id="UP000585437"/>
    </source>
</evidence>
<gene>
    <name evidence="1" type="ORF">F4695_004615</name>
</gene>
<organism evidence="1 2">
    <name type="scientific">Rhizobium soli</name>
    <dbReference type="NCBI Taxonomy" id="424798"/>
    <lineage>
        <taxon>Bacteria</taxon>
        <taxon>Pseudomonadati</taxon>
        <taxon>Pseudomonadota</taxon>
        <taxon>Alphaproteobacteria</taxon>
        <taxon>Hyphomicrobiales</taxon>
        <taxon>Rhizobiaceae</taxon>
        <taxon>Rhizobium/Agrobacterium group</taxon>
        <taxon>Rhizobium</taxon>
    </lineage>
</organism>
<dbReference type="AlphaFoldDB" id="A0A7X0MTM8"/>
<keyword evidence="2" id="KW-1185">Reference proteome</keyword>
<comment type="caution">
    <text evidence="1">The sequence shown here is derived from an EMBL/GenBank/DDBJ whole genome shotgun (WGS) entry which is preliminary data.</text>
</comment>
<accession>A0A7X0MTM8</accession>
<dbReference type="RefSeq" id="WP_281401140.1">
    <property type="nucleotide sequence ID" value="NZ_JACHBU010000025.1"/>
</dbReference>
<evidence type="ECO:0000313" key="1">
    <source>
        <dbReference type="EMBL" id="MBB6511217.1"/>
    </source>
</evidence>
<reference evidence="1 2" key="1">
    <citation type="submission" date="2020-08" db="EMBL/GenBank/DDBJ databases">
        <title>The Agave Microbiome: Exploring the role of microbial communities in plant adaptations to desert environments.</title>
        <authorList>
            <person name="Partida-Martinez L.P."/>
        </authorList>
    </citation>
    <scope>NUCLEOTIDE SEQUENCE [LARGE SCALE GENOMIC DNA]</scope>
    <source>
        <strain evidence="1 2">AS3.12</strain>
    </source>
</reference>
<protein>
    <submittedName>
        <fullName evidence="1">Uncharacterized protein</fullName>
    </submittedName>
</protein>
<dbReference type="EMBL" id="JACHBU010000025">
    <property type="protein sequence ID" value="MBB6511217.1"/>
    <property type="molecule type" value="Genomic_DNA"/>
</dbReference>